<comment type="similarity">
    <text evidence="1">Belongs to the ABC transporter superfamily.</text>
</comment>
<dbReference type="EMBL" id="BAAAPO010000046">
    <property type="protein sequence ID" value="GAA1804031.1"/>
    <property type="molecule type" value="Genomic_DNA"/>
</dbReference>
<evidence type="ECO:0000256" key="2">
    <source>
        <dbReference type="ARBA" id="ARBA00022448"/>
    </source>
</evidence>
<feature type="domain" description="ABC transporter" evidence="5">
    <location>
        <begin position="8"/>
        <end position="237"/>
    </location>
</feature>
<dbReference type="Proteomes" id="UP001499938">
    <property type="component" value="Unassembled WGS sequence"/>
</dbReference>
<name>A0ABN2LZ69_9MICO</name>
<dbReference type="Pfam" id="PF00005">
    <property type="entry name" value="ABC_tran"/>
    <property type="match status" value="1"/>
</dbReference>
<comment type="caution">
    <text evidence="6">The sequence shown here is derived from an EMBL/GenBank/DDBJ whole genome shotgun (WGS) entry which is preliminary data.</text>
</comment>
<proteinExistence type="inferred from homology"/>
<dbReference type="Gene3D" id="3.40.50.300">
    <property type="entry name" value="P-loop containing nucleotide triphosphate hydrolases"/>
    <property type="match status" value="1"/>
</dbReference>
<gene>
    <name evidence="6" type="ORF">GCM10009811_29550</name>
</gene>
<dbReference type="InterPro" id="IPR003593">
    <property type="entry name" value="AAA+_ATPase"/>
</dbReference>
<dbReference type="SMART" id="SM00382">
    <property type="entry name" value="AAA"/>
    <property type="match status" value="1"/>
</dbReference>
<dbReference type="RefSeq" id="WP_425564458.1">
    <property type="nucleotide sequence ID" value="NZ_BAAAPO010000046.1"/>
</dbReference>
<dbReference type="PROSITE" id="PS50893">
    <property type="entry name" value="ABC_TRANSPORTER_2"/>
    <property type="match status" value="1"/>
</dbReference>
<protein>
    <recommendedName>
        <fullName evidence="5">ABC transporter domain-containing protein</fullName>
    </recommendedName>
</protein>
<keyword evidence="3" id="KW-0547">Nucleotide-binding</keyword>
<evidence type="ECO:0000313" key="7">
    <source>
        <dbReference type="Proteomes" id="UP001499938"/>
    </source>
</evidence>
<dbReference type="InterPro" id="IPR027417">
    <property type="entry name" value="P-loop_NTPase"/>
</dbReference>
<keyword evidence="7" id="KW-1185">Reference proteome</keyword>
<evidence type="ECO:0000256" key="1">
    <source>
        <dbReference type="ARBA" id="ARBA00005417"/>
    </source>
</evidence>
<evidence type="ECO:0000256" key="4">
    <source>
        <dbReference type="ARBA" id="ARBA00022840"/>
    </source>
</evidence>
<reference evidence="6 7" key="1">
    <citation type="journal article" date="2019" name="Int. J. Syst. Evol. Microbiol.">
        <title>The Global Catalogue of Microorganisms (GCM) 10K type strain sequencing project: providing services to taxonomists for standard genome sequencing and annotation.</title>
        <authorList>
            <consortium name="The Broad Institute Genomics Platform"/>
            <consortium name="The Broad Institute Genome Sequencing Center for Infectious Disease"/>
            <person name="Wu L."/>
            <person name="Ma J."/>
        </authorList>
    </citation>
    <scope>NUCLEOTIDE SEQUENCE [LARGE SCALE GENOMIC DNA]</scope>
    <source>
        <strain evidence="6 7">JCM 15592</strain>
    </source>
</reference>
<evidence type="ECO:0000313" key="6">
    <source>
        <dbReference type="EMBL" id="GAA1804031.1"/>
    </source>
</evidence>
<evidence type="ECO:0000259" key="5">
    <source>
        <dbReference type="PROSITE" id="PS50893"/>
    </source>
</evidence>
<accession>A0ABN2LZ69</accession>
<dbReference type="InterPro" id="IPR003439">
    <property type="entry name" value="ABC_transporter-like_ATP-bd"/>
</dbReference>
<dbReference type="SUPFAM" id="SSF52540">
    <property type="entry name" value="P-loop containing nucleoside triphosphate hydrolases"/>
    <property type="match status" value="1"/>
</dbReference>
<organism evidence="6 7">
    <name type="scientific">Nostocoides veronense</name>
    <dbReference type="NCBI Taxonomy" id="330836"/>
    <lineage>
        <taxon>Bacteria</taxon>
        <taxon>Bacillati</taxon>
        <taxon>Actinomycetota</taxon>
        <taxon>Actinomycetes</taxon>
        <taxon>Micrococcales</taxon>
        <taxon>Intrasporangiaceae</taxon>
        <taxon>Nostocoides</taxon>
    </lineage>
</organism>
<dbReference type="PANTHER" id="PTHR43335">
    <property type="entry name" value="ABC TRANSPORTER, ATP-BINDING PROTEIN"/>
    <property type="match status" value="1"/>
</dbReference>
<keyword evidence="4" id="KW-0067">ATP-binding</keyword>
<sequence>MSFQAASLECDGLLFAYSRKSRPAVSLVNSISFPQGRTALLGPNGAGKSTLLSIIAGGLTPQRGVVRAGGVVMHRQTQISQVAWLPQAPTVDRSLTSREYCAYQAWLKGTPSGSALEAADKALALVGLSEQSRALTHRLSVGTRARLCLAGTLATGAKYLLLDEPMAALDPAQRRNFLKLIRDLAEERAIIVSTHDVLDLDQGFDHVVVLRGGRCVFGGSVESFLAGSEHAQRISATEAYVRLLAEDDA</sequence>
<evidence type="ECO:0000256" key="3">
    <source>
        <dbReference type="ARBA" id="ARBA00022741"/>
    </source>
</evidence>
<keyword evidence="2" id="KW-0813">Transport</keyword>